<organism evidence="1 2">
    <name type="scientific">Papaver somniferum</name>
    <name type="common">Opium poppy</name>
    <dbReference type="NCBI Taxonomy" id="3469"/>
    <lineage>
        <taxon>Eukaryota</taxon>
        <taxon>Viridiplantae</taxon>
        <taxon>Streptophyta</taxon>
        <taxon>Embryophyta</taxon>
        <taxon>Tracheophyta</taxon>
        <taxon>Spermatophyta</taxon>
        <taxon>Magnoliopsida</taxon>
        <taxon>Ranunculales</taxon>
        <taxon>Papaveraceae</taxon>
        <taxon>Papaveroideae</taxon>
        <taxon>Papaver</taxon>
    </lineage>
</organism>
<protein>
    <submittedName>
        <fullName evidence="1">Uncharacterized protein</fullName>
    </submittedName>
</protein>
<dbReference type="Gramene" id="RZC53299">
    <property type="protein sequence ID" value="RZC53299"/>
    <property type="gene ID" value="C5167_012155"/>
</dbReference>
<dbReference type="Gene3D" id="3.40.50.2000">
    <property type="entry name" value="Glycogen Phosphorylase B"/>
    <property type="match status" value="1"/>
</dbReference>
<dbReference type="SUPFAM" id="SSF53756">
    <property type="entry name" value="UDP-Glycosyltransferase/glycogen phosphorylase"/>
    <property type="match status" value="1"/>
</dbReference>
<dbReference type="Proteomes" id="UP000316621">
    <property type="component" value="Chromosome 3"/>
</dbReference>
<proteinExistence type="predicted"/>
<sequence length="75" mass="8281">MLEEELGVSVQLANGNEDEVLSKDVQNAIEQVMNGNNGEEMRKRATVIAEKINAAMKMVITKGLLLDQLMISLHL</sequence>
<evidence type="ECO:0000313" key="1">
    <source>
        <dbReference type="EMBL" id="RZC53299.1"/>
    </source>
</evidence>
<gene>
    <name evidence="1" type="ORF">C5167_012155</name>
</gene>
<dbReference type="EMBL" id="CM010717">
    <property type="protein sequence ID" value="RZC53299.1"/>
    <property type="molecule type" value="Genomic_DNA"/>
</dbReference>
<reference evidence="1 2" key="1">
    <citation type="journal article" date="2018" name="Science">
        <title>The opium poppy genome and morphinan production.</title>
        <authorList>
            <person name="Guo L."/>
            <person name="Winzer T."/>
            <person name="Yang X."/>
            <person name="Li Y."/>
            <person name="Ning Z."/>
            <person name="He Z."/>
            <person name="Teodor R."/>
            <person name="Lu Y."/>
            <person name="Bowser T.A."/>
            <person name="Graham I.A."/>
            <person name="Ye K."/>
        </authorList>
    </citation>
    <scope>NUCLEOTIDE SEQUENCE [LARGE SCALE GENOMIC DNA]</scope>
    <source>
        <strain evidence="2">cv. HN1</strain>
        <tissue evidence="1">Leaves</tissue>
    </source>
</reference>
<dbReference type="AlphaFoldDB" id="A0A4Y7J0L4"/>
<accession>A0A4Y7J0L4</accession>
<name>A0A4Y7J0L4_PAPSO</name>
<keyword evidence="2" id="KW-1185">Reference proteome</keyword>
<evidence type="ECO:0000313" key="2">
    <source>
        <dbReference type="Proteomes" id="UP000316621"/>
    </source>
</evidence>